<feature type="binding site" evidence="7">
    <location>
        <position position="40"/>
    </location>
    <ligand>
        <name>Zn(2+)</name>
        <dbReference type="ChEBI" id="CHEBI:29105"/>
    </ligand>
</feature>
<feature type="binding site" evidence="7">
    <location>
        <position position="37"/>
    </location>
    <ligand>
        <name>Zn(2+)</name>
        <dbReference type="ChEBI" id="CHEBI:29105"/>
    </ligand>
</feature>
<feature type="binding site" evidence="7">
    <location>
        <position position="17"/>
    </location>
    <ligand>
        <name>Zn(2+)</name>
        <dbReference type="ChEBI" id="CHEBI:29105"/>
    </ligand>
</feature>
<dbReference type="GO" id="GO:0019843">
    <property type="term" value="F:rRNA binding"/>
    <property type="evidence" value="ECO:0007669"/>
    <property type="project" value="UniProtKB-KW"/>
</dbReference>
<dbReference type="AlphaFoldDB" id="A0A1G1WQG2"/>
<evidence type="ECO:0000313" key="10">
    <source>
        <dbReference type="Proteomes" id="UP000177821"/>
    </source>
</evidence>
<keyword evidence="5 7" id="KW-0687">Ribonucleoprotein</keyword>
<dbReference type="GO" id="GO:1990904">
    <property type="term" value="C:ribonucleoprotein complex"/>
    <property type="evidence" value="ECO:0007669"/>
    <property type="project" value="UniProtKB-KW"/>
</dbReference>
<dbReference type="InterPro" id="IPR034704">
    <property type="entry name" value="Ribosomal_bL28/bL31-like_sf"/>
</dbReference>
<dbReference type="GO" id="GO:0006412">
    <property type="term" value="P:translation"/>
    <property type="evidence" value="ECO:0007669"/>
    <property type="project" value="UniProtKB-UniRule"/>
</dbReference>
<comment type="function">
    <text evidence="7">Binds the 23S rRNA.</text>
</comment>
<comment type="cofactor">
    <cofactor evidence="7">
        <name>Zn(2+)</name>
        <dbReference type="ChEBI" id="CHEBI:29105"/>
    </cofactor>
    <text evidence="7">Binds 1 zinc ion per subunit.</text>
</comment>
<dbReference type="InterPro" id="IPR002150">
    <property type="entry name" value="Ribosomal_bL31"/>
</dbReference>
<dbReference type="HAMAP" id="MF_00501">
    <property type="entry name" value="Ribosomal_bL31_1"/>
    <property type="match status" value="1"/>
</dbReference>
<evidence type="ECO:0000313" key="9">
    <source>
        <dbReference type="EMBL" id="OGY29985.1"/>
    </source>
</evidence>
<reference evidence="9 10" key="1">
    <citation type="journal article" date="2016" name="Nat. Commun.">
        <title>Thousands of microbial genomes shed light on interconnected biogeochemical processes in an aquifer system.</title>
        <authorList>
            <person name="Anantharaman K."/>
            <person name="Brown C.T."/>
            <person name="Hug L.A."/>
            <person name="Sharon I."/>
            <person name="Castelle C.J."/>
            <person name="Probst A.J."/>
            <person name="Thomas B.C."/>
            <person name="Singh A."/>
            <person name="Wilkins M.J."/>
            <person name="Karaoz U."/>
            <person name="Brodie E.L."/>
            <person name="Williams K.H."/>
            <person name="Hubbard S.S."/>
            <person name="Banfield J.F."/>
        </authorList>
    </citation>
    <scope>NUCLEOTIDE SEQUENCE [LARGE SCALE GENOMIC DNA]</scope>
</reference>
<sequence>MKTDIHPTYFEEAKVTCACGNVFTVGATLASFHVDLCNKCHPFYTGEQRFVDTEGRVEKFRRLQAQKVTPKKKKDEIKAPEQPRTLKEMLESLG</sequence>
<gene>
    <name evidence="7" type="primary">rpmE</name>
    <name evidence="9" type="ORF">A3J50_02790</name>
</gene>
<keyword evidence="7" id="KW-0862">Zinc</keyword>
<dbReference type="PANTHER" id="PTHR33280">
    <property type="entry name" value="50S RIBOSOMAL PROTEIN L31, CHLOROPLASTIC"/>
    <property type="match status" value="1"/>
</dbReference>
<dbReference type="PRINTS" id="PR01249">
    <property type="entry name" value="RIBOSOMALL31"/>
</dbReference>
<dbReference type="GO" id="GO:0003735">
    <property type="term" value="F:structural constituent of ribosome"/>
    <property type="evidence" value="ECO:0007669"/>
    <property type="project" value="InterPro"/>
</dbReference>
<dbReference type="GO" id="GO:0046872">
    <property type="term" value="F:metal ion binding"/>
    <property type="evidence" value="ECO:0007669"/>
    <property type="project" value="UniProtKB-KW"/>
</dbReference>
<dbReference type="Proteomes" id="UP000177821">
    <property type="component" value="Unassembled WGS sequence"/>
</dbReference>
<evidence type="ECO:0000256" key="1">
    <source>
        <dbReference type="ARBA" id="ARBA00009296"/>
    </source>
</evidence>
<dbReference type="Gene3D" id="4.10.830.30">
    <property type="entry name" value="Ribosomal protein L31"/>
    <property type="match status" value="1"/>
</dbReference>
<accession>A0A1G1WQG2</accession>
<organism evidence="9 10">
    <name type="scientific">Candidatus Woykebacteria bacterium RIFCSPHIGHO2_02_FULL_43_16b</name>
    <dbReference type="NCBI Taxonomy" id="1802601"/>
    <lineage>
        <taxon>Bacteria</taxon>
        <taxon>Candidatus Woykeibacteriota</taxon>
    </lineage>
</organism>
<feature type="region of interest" description="Disordered" evidence="8">
    <location>
        <begin position="69"/>
        <end position="94"/>
    </location>
</feature>
<dbReference type="SUPFAM" id="SSF143800">
    <property type="entry name" value="L28p-like"/>
    <property type="match status" value="1"/>
</dbReference>
<evidence type="ECO:0000256" key="2">
    <source>
        <dbReference type="ARBA" id="ARBA00022730"/>
    </source>
</evidence>
<dbReference type="PANTHER" id="PTHR33280:SF1">
    <property type="entry name" value="LARGE RIBOSOMAL SUBUNIT PROTEIN BL31C"/>
    <property type="match status" value="1"/>
</dbReference>
<evidence type="ECO:0000256" key="4">
    <source>
        <dbReference type="ARBA" id="ARBA00022980"/>
    </source>
</evidence>
<dbReference type="InterPro" id="IPR042105">
    <property type="entry name" value="Ribosomal_bL31_sf"/>
</dbReference>
<evidence type="ECO:0000256" key="5">
    <source>
        <dbReference type="ARBA" id="ARBA00023274"/>
    </source>
</evidence>
<dbReference type="EMBL" id="MHCX01000010">
    <property type="protein sequence ID" value="OGY29985.1"/>
    <property type="molecule type" value="Genomic_DNA"/>
</dbReference>
<comment type="similarity">
    <text evidence="1 7">Belongs to the bacterial ribosomal protein bL31 family. Type A subfamily.</text>
</comment>
<dbReference type="InterPro" id="IPR027491">
    <property type="entry name" value="Ribosomal_bL31_A"/>
</dbReference>
<evidence type="ECO:0000256" key="8">
    <source>
        <dbReference type="SAM" id="MobiDB-lite"/>
    </source>
</evidence>
<protein>
    <recommendedName>
        <fullName evidence="6 7">Large ribosomal subunit protein bL31</fullName>
    </recommendedName>
</protein>
<evidence type="ECO:0000256" key="7">
    <source>
        <dbReference type="HAMAP-Rule" id="MF_00501"/>
    </source>
</evidence>
<proteinExistence type="inferred from homology"/>
<comment type="caution">
    <text evidence="9">The sequence shown here is derived from an EMBL/GenBank/DDBJ whole genome shotgun (WGS) entry which is preliminary data.</text>
</comment>
<name>A0A1G1WQG2_9BACT</name>
<evidence type="ECO:0000256" key="6">
    <source>
        <dbReference type="ARBA" id="ARBA00035687"/>
    </source>
</evidence>
<dbReference type="Pfam" id="PF01197">
    <property type="entry name" value="Ribosomal_L31"/>
    <property type="match status" value="1"/>
</dbReference>
<dbReference type="GO" id="GO:0005840">
    <property type="term" value="C:ribosome"/>
    <property type="evidence" value="ECO:0007669"/>
    <property type="project" value="UniProtKB-KW"/>
</dbReference>
<keyword evidence="2 7" id="KW-0699">rRNA-binding</keyword>
<feature type="binding site" evidence="7">
    <location>
        <position position="19"/>
    </location>
    <ligand>
        <name>Zn(2+)</name>
        <dbReference type="ChEBI" id="CHEBI:29105"/>
    </ligand>
</feature>
<dbReference type="NCBIfam" id="TIGR00105">
    <property type="entry name" value="L31"/>
    <property type="match status" value="1"/>
</dbReference>
<keyword evidence="7" id="KW-0479">Metal-binding</keyword>
<keyword evidence="3 7" id="KW-0694">RNA-binding</keyword>
<keyword evidence="4 7" id="KW-0689">Ribosomal protein</keyword>
<dbReference type="NCBIfam" id="NF000612">
    <property type="entry name" value="PRK00019.1"/>
    <property type="match status" value="1"/>
</dbReference>
<evidence type="ECO:0000256" key="3">
    <source>
        <dbReference type="ARBA" id="ARBA00022884"/>
    </source>
</evidence>
<comment type="subunit">
    <text evidence="7">Part of the 50S ribosomal subunit.</text>
</comment>
<feature type="compositionally biased region" description="Basic and acidic residues" evidence="8">
    <location>
        <begin position="73"/>
        <end position="94"/>
    </location>
</feature>